<evidence type="ECO:0000256" key="11">
    <source>
        <dbReference type="ARBA" id="ARBA00041912"/>
    </source>
</evidence>
<dbReference type="AlphaFoldDB" id="A0AAN9W4X2"/>
<evidence type="ECO:0000256" key="7">
    <source>
        <dbReference type="ARBA" id="ARBA00036823"/>
    </source>
</evidence>
<dbReference type="GO" id="GO:0004167">
    <property type="term" value="F:dopachrome isomerase activity"/>
    <property type="evidence" value="ECO:0007669"/>
    <property type="project" value="UniProtKB-EC"/>
</dbReference>
<dbReference type="InterPro" id="IPR014347">
    <property type="entry name" value="Tautomerase/MIF_sf"/>
</dbReference>
<sequence length="121" mass="13200">MPHFRLETNVPKSKIPSGFLKETCKVVAKTLGKPESYCVTTVVPDAIMSWSGTDEPCGIATLMSIGQLGTEQNKKHAKVLHDHVEKSLGIPNSRLYIHFIDASAADVGYQATTFHEIFGGK</sequence>
<dbReference type="GO" id="GO:0005615">
    <property type="term" value="C:extracellular space"/>
    <property type="evidence" value="ECO:0007669"/>
    <property type="project" value="UniProtKB-KW"/>
</dbReference>
<name>A0AAN9W4X2_9ORTH</name>
<dbReference type="Gene3D" id="3.30.429.10">
    <property type="entry name" value="Macrophage Migration Inhibitory Factor"/>
    <property type="match status" value="1"/>
</dbReference>
<evidence type="ECO:0000256" key="4">
    <source>
        <dbReference type="ARBA" id="ARBA00022525"/>
    </source>
</evidence>
<dbReference type="Pfam" id="PF01187">
    <property type="entry name" value="MIF"/>
    <property type="match status" value="1"/>
</dbReference>
<comment type="catalytic activity">
    <reaction evidence="6">
        <text>3-phenylpyruvate = enol-phenylpyruvate</text>
        <dbReference type="Rhea" id="RHEA:17097"/>
        <dbReference type="ChEBI" id="CHEBI:16815"/>
        <dbReference type="ChEBI" id="CHEBI:18005"/>
        <dbReference type="EC" id="5.3.2.1"/>
    </reaction>
</comment>
<dbReference type="EC" id="5.3.3.12" evidence="8"/>
<evidence type="ECO:0000256" key="3">
    <source>
        <dbReference type="ARBA" id="ARBA00022514"/>
    </source>
</evidence>
<organism evidence="13 14">
    <name type="scientific">Gryllus longicercus</name>
    <dbReference type="NCBI Taxonomy" id="2509291"/>
    <lineage>
        <taxon>Eukaryota</taxon>
        <taxon>Metazoa</taxon>
        <taxon>Ecdysozoa</taxon>
        <taxon>Arthropoda</taxon>
        <taxon>Hexapoda</taxon>
        <taxon>Insecta</taxon>
        <taxon>Pterygota</taxon>
        <taxon>Neoptera</taxon>
        <taxon>Polyneoptera</taxon>
        <taxon>Orthoptera</taxon>
        <taxon>Ensifera</taxon>
        <taxon>Gryllidea</taxon>
        <taxon>Grylloidea</taxon>
        <taxon>Gryllidae</taxon>
        <taxon>Gryllinae</taxon>
        <taxon>Gryllus</taxon>
    </lineage>
</organism>
<evidence type="ECO:0000256" key="12">
    <source>
        <dbReference type="ARBA" id="ARBA00042730"/>
    </source>
</evidence>
<protein>
    <recommendedName>
        <fullName evidence="12">L-dopachrome isomerase</fullName>
        <ecNumber evidence="9">5.3.2.1</ecNumber>
        <ecNumber evidence="8">5.3.3.12</ecNumber>
    </recommendedName>
    <alternativeName>
        <fullName evidence="10">L-dopachrome tautomerase</fullName>
    </alternativeName>
    <alternativeName>
        <fullName evidence="11">Phenylpyruvate tautomerase</fullName>
    </alternativeName>
</protein>
<accession>A0AAN9W4X2</accession>
<evidence type="ECO:0000256" key="6">
    <source>
        <dbReference type="ARBA" id="ARBA00036735"/>
    </source>
</evidence>
<dbReference type="GO" id="GO:0005125">
    <property type="term" value="F:cytokine activity"/>
    <property type="evidence" value="ECO:0007669"/>
    <property type="project" value="UniProtKB-KW"/>
</dbReference>
<dbReference type="EMBL" id="JAZDUA010000034">
    <property type="protein sequence ID" value="KAK7871742.1"/>
    <property type="molecule type" value="Genomic_DNA"/>
</dbReference>
<evidence type="ECO:0000256" key="1">
    <source>
        <dbReference type="ARBA" id="ARBA00004613"/>
    </source>
</evidence>
<evidence type="ECO:0000313" key="14">
    <source>
        <dbReference type="Proteomes" id="UP001378592"/>
    </source>
</evidence>
<evidence type="ECO:0000256" key="10">
    <source>
        <dbReference type="ARBA" id="ARBA00041631"/>
    </source>
</evidence>
<keyword evidence="5" id="KW-0413">Isomerase</keyword>
<dbReference type="SUPFAM" id="SSF55331">
    <property type="entry name" value="Tautomerase/MIF"/>
    <property type="match status" value="1"/>
</dbReference>
<evidence type="ECO:0000256" key="9">
    <source>
        <dbReference type="ARBA" id="ARBA00039086"/>
    </source>
</evidence>
<comment type="subcellular location">
    <subcellularLocation>
        <location evidence="1">Secreted</location>
    </subcellularLocation>
</comment>
<dbReference type="PANTHER" id="PTHR11954:SF6">
    <property type="entry name" value="MACROPHAGE MIGRATION INHIBITORY FACTOR"/>
    <property type="match status" value="1"/>
</dbReference>
<dbReference type="Proteomes" id="UP001378592">
    <property type="component" value="Unassembled WGS sequence"/>
</dbReference>
<reference evidence="13 14" key="1">
    <citation type="submission" date="2024-03" db="EMBL/GenBank/DDBJ databases">
        <title>The genome assembly and annotation of the cricket Gryllus longicercus Weissman &amp; Gray.</title>
        <authorList>
            <person name="Szrajer S."/>
            <person name="Gray D."/>
            <person name="Ylla G."/>
        </authorList>
    </citation>
    <scope>NUCLEOTIDE SEQUENCE [LARGE SCALE GENOMIC DNA]</scope>
    <source>
        <strain evidence="13">DAG 2021-001</strain>
        <tissue evidence="13">Whole body minus gut</tissue>
    </source>
</reference>
<comment type="caution">
    <text evidence="13">The sequence shown here is derived from an EMBL/GenBank/DDBJ whole genome shotgun (WGS) entry which is preliminary data.</text>
</comment>
<evidence type="ECO:0000256" key="8">
    <source>
        <dbReference type="ARBA" id="ARBA00038932"/>
    </source>
</evidence>
<comment type="similarity">
    <text evidence="2">Belongs to the MIF family.</text>
</comment>
<comment type="catalytic activity">
    <reaction evidence="7">
        <text>L-dopachrome = 5,6-dihydroxyindole-2-carboxylate</text>
        <dbReference type="Rhea" id="RHEA:13041"/>
        <dbReference type="ChEBI" id="CHEBI:16875"/>
        <dbReference type="ChEBI" id="CHEBI:57509"/>
        <dbReference type="EC" id="5.3.3.12"/>
    </reaction>
</comment>
<evidence type="ECO:0000256" key="2">
    <source>
        <dbReference type="ARBA" id="ARBA00005851"/>
    </source>
</evidence>
<dbReference type="InterPro" id="IPR001398">
    <property type="entry name" value="Macrophage_inhib_fac"/>
</dbReference>
<keyword evidence="14" id="KW-1185">Reference proteome</keyword>
<evidence type="ECO:0000313" key="13">
    <source>
        <dbReference type="EMBL" id="KAK7871742.1"/>
    </source>
</evidence>
<dbReference type="EC" id="5.3.2.1" evidence="9"/>
<keyword evidence="3" id="KW-0202">Cytokine</keyword>
<evidence type="ECO:0000256" key="5">
    <source>
        <dbReference type="ARBA" id="ARBA00023235"/>
    </source>
</evidence>
<dbReference type="GO" id="GO:0050178">
    <property type="term" value="F:phenylpyruvate tautomerase activity"/>
    <property type="evidence" value="ECO:0007669"/>
    <property type="project" value="UniProtKB-EC"/>
</dbReference>
<gene>
    <name evidence="13" type="ORF">R5R35_014015</name>
</gene>
<keyword evidence="4" id="KW-0964">Secreted</keyword>
<dbReference type="PANTHER" id="PTHR11954">
    <property type="entry name" value="D-DOPACHROME DECARBOXYLASE"/>
    <property type="match status" value="1"/>
</dbReference>
<proteinExistence type="inferred from homology"/>